<evidence type="ECO:0000259" key="3">
    <source>
        <dbReference type="Pfam" id="PF01048"/>
    </source>
</evidence>
<dbReference type="PANTHER" id="PTHR46832:SF2">
    <property type="entry name" value="FUTALOSINE HYDROLASE"/>
    <property type="match status" value="1"/>
</dbReference>
<accession>A0ABW0U8W0</accession>
<dbReference type="InterPro" id="IPR019963">
    <property type="entry name" value="FL_hydrolase_MqnB"/>
</dbReference>
<dbReference type="InterPro" id="IPR035994">
    <property type="entry name" value="Nucleoside_phosphorylase_sf"/>
</dbReference>
<protein>
    <recommendedName>
        <fullName evidence="1 2">Futalosine hydrolase</fullName>
        <shortName evidence="1">FL hydrolase</shortName>
        <ecNumber evidence="1 2">3.2.2.26</ecNumber>
    </recommendedName>
    <alternativeName>
        <fullName evidence="1">Futalosine nucleosidase</fullName>
    </alternativeName>
    <alternativeName>
        <fullName evidence="1">Menaquinone biosynthetic enzyme MqnB</fullName>
    </alternativeName>
</protein>
<comment type="pathway">
    <text evidence="1">Quinol/quinone metabolism; menaquinone biosynthesis.</text>
</comment>
<dbReference type="NCBIfam" id="NF006087">
    <property type="entry name" value="PRK08236.1"/>
    <property type="match status" value="1"/>
</dbReference>
<dbReference type="PANTHER" id="PTHR46832">
    <property type="entry name" value="5'-METHYLTHIOADENOSINE/S-ADENOSYLHOMOCYSTEINE NUCLEOSIDASE"/>
    <property type="match status" value="1"/>
</dbReference>
<keyword evidence="5" id="KW-1185">Reference proteome</keyword>
<dbReference type="SUPFAM" id="SSF53167">
    <property type="entry name" value="Purine and uridine phosphorylases"/>
    <property type="match status" value="1"/>
</dbReference>
<organism evidence="4 5">
    <name type="scientific">Aliibacillus thermotolerans</name>
    <dbReference type="NCBI Taxonomy" id="1834418"/>
    <lineage>
        <taxon>Bacteria</taxon>
        <taxon>Bacillati</taxon>
        <taxon>Bacillota</taxon>
        <taxon>Bacilli</taxon>
        <taxon>Bacillales</taxon>
        <taxon>Bacillaceae</taxon>
        <taxon>Aliibacillus</taxon>
    </lineage>
</organism>
<keyword evidence="4" id="KW-0326">Glycosidase</keyword>
<name>A0ABW0U8W0_9BACI</name>
<reference evidence="5" key="1">
    <citation type="journal article" date="2019" name="Int. J. Syst. Evol. Microbiol.">
        <title>The Global Catalogue of Microorganisms (GCM) 10K type strain sequencing project: providing services to taxonomists for standard genome sequencing and annotation.</title>
        <authorList>
            <consortium name="The Broad Institute Genomics Platform"/>
            <consortium name="The Broad Institute Genome Sequencing Center for Infectious Disease"/>
            <person name="Wu L."/>
            <person name="Ma J."/>
        </authorList>
    </citation>
    <scope>NUCLEOTIDE SEQUENCE [LARGE SCALE GENOMIC DNA]</scope>
    <source>
        <strain evidence="5">CGMCC 1.15790</strain>
    </source>
</reference>
<comment type="catalytic activity">
    <reaction evidence="1">
        <text>futalosine + H2O = dehypoxanthine futalosine + hypoxanthine</text>
        <dbReference type="Rhea" id="RHEA:25904"/>
        <dbReference type="ChEBI" id="CHEBI:15377"/>
        <dbReference type="ChEBI" id="CHEBI:17368"/>
        <dbReference type="ChEBI" id="CHEBI:58863"/>
        <dbReference type="ChEBI" id="CHEBI:58864"/>
        <dbReference type="EC" id="3.2.2.26"/>
    </reaction>
</comment>
<keyword evidence="1 4" id="KW-0378">Hydrolase</keyword>
<evidence type="ECO:0000256" key="2">
    <source>
        <dbReference type="NCBIfam" id="TIGR03664"/>
    </source>
</evidence>
<proteinExistence type="inferred from homology"/>
<sequence>MIKGKVVEITSMATLVVTAVEAEKEAVVRGLPKNSAIEVIVGGVGIAQMAANTAVALSQHTYQAVVNVGIAGGFVEEAPVGSFVVANEIIAADLGAESEKGFLSLEELDLGVSRLACDQTVVERSVRSLEKLRLDVTEGAILTTTTVTGTASRAKLLKVRFPTAKAEAMEGYGVLAAARLYNVPAFEWRSISNVVGPRDREKWKIKEALALLEQAAPALVEVFS</sequence>
<dbReference type="EC" id="3.2.2.26" evidence="1 2"/>
<keyword evidence="1" id="KW-0474">Menaquinone biosynthesis</keyword>
<dbReference type="InterPro" id="IPR000845">
    <property type="entry name" value="Nucleoside_phosphorylase_d"/>
</dbReference>
<dbReference type="Proteomes" id="UP001596143">
    <property type="component" value="Unassembled WGS sequence"/>
</dbReference>
<comment type="caution">
    <text evidence="4">The sequence shown here is derived from an EMBL/GenBank/DDBJ whole genome shotgun (WGS) entry which is preliminary data.</text>
</comment>
<dbReference type="HAMAP" id="MF_00991">
    <property type="entry name" value="MqnB"/>
    <property type="match status" value="1"/>
</dbReference>
<dbReference type="NCBIfam" id="TIGR03664">
    <property type="entry name" value="fut_nucase"/>
    <property type="match status" value="1"/>
</dbReference>
<comment type="function">
    <text evidence="1">Catalyzes the hydrolysis of futalosine (FL) to dehypoxanthine futalosine (DHFL) and hypoxanthine, a step in the biosynthesis of menaquinone (MK, vitamin K2).</text>
</comment>
<evidence type="ECO:0000313" key="5">
    <source>
        <dbReference type="Proteomes" id="UP001596143"/>
    </source>
</evidence>
<dbReference type="Pfam" id="PF01048">
    <property type="entry name" value="PNP_UDP_1"/>
    <property type="match status" value="1"/>
</dbReference>
<comment type="similarity">
    <text evidence="1">Belongs to the PNP/UDP phosphorylase family. Futalosine hydrolase subfamily.</text>
</comment>
<dbReference type="GO" id="GO:0016798">
    <property type="term" value="F:hydrolase activity, acting on glycosyl bonds"/>
    <property type="evidence" value="ECO:0007669"/>
    <property type="project" value="UniProtKB-KW"/>
</dbReference>
<dbReference type="Gene3D" id="3.40.50.1580">
    <property type="entry name" value="Nucleoside phosphorylase domain"/>
    <property type="match status" value="1"/>
</dbReference>
<gene>
    <name evidence="1" type="primary">mqnB</name>
    <name evidence="4" type="ORF">ACFPTR_07345</name>
</gene>
<dbReference type="EMBL" id="JBHSPF010000025">
    <property type="protein sequence ID" value="MFC5628711.1"/>
    <property type="molecule type" value="Genomic_DNA"/>
</dbReference>
<evidence type="ECO:0000313" key="4">
    <source>
        <dbReference type="EMBL" id="MFC5628711.1"/>
    </source>
</evidence>
<dbReference type="RefSeq" id="WP_270896017.1">
    <property type="nucleotide sequence ID" value="NZ_JBHSPF010000025.1"/>
</dbReference>
<evidence type="ECO:0000256" key="1">
    <source>
        <dbReference type="HAMAP-Rule" id="MF_00991"/>
    </source>
</evidence>
<dbReference type="CDD" id="cd17766">
    <property type="entry name" value="futalosine_nucleosidase_MqnB"/>
    <property type="match status" value="1"/>
</dbReference>
<feature type="domain" description="Nucleoside phosphorylase" evidence="3">
    <location>
        <begin position="27"/>
        <end position="219"/>
    </location>
</feature>